<evidence type="ECO:0000256" key="1">
    <source>
        <dbReference type="ARBA" id="ARBA00004613"/>
    </source>
</evidence>
<dbReference type="PROSITE" id="PS50222">
    <property type="entry name" value="EF_HAND_2"/>
    <property type="match status" value="14"/>
</dbReference>
<evidence type="ECO:0000256" key="7">
    <source>
        <dbReference type="SAM" id="MobiDB-lite"/>
    </source>
</evidence>
<accession>A0A6I6AG83</accession>
<dbReference type="Proteomes" id="UP000427281">
    <property type="component" value="Chromosome"/>
</dbReference>
<dbReference type="GO" id="GO:0005509">
    <property type="term" value="F:calcium ion binding"/>
    <property type="evidence" value="ECO:0007669"/>
    <property type="project" value="InterPro"/>
</dbReference>
<feature type="domain" description="EF-hand" evidence="9">
    <location>
        <begin position="583"/>
        <end position="618"/>
    </location>
</feature>
<dbReference type="InterPro" id="IPR011992">
    <property type="entry name" value="EF-hand-dom_pair"/>
</dbReference>
<feature type="domain" description="EF-hand" evidence="9">
    <location>
        <begin position="1030"/>
        <end position="1065"/>
    </location>
</feature>
<proteinExistence type="predicted"/>
<feature type="domain" description="EF-hand" evidence="9">
    <location>
        <begin position="806"/>
        <end position="841"/>
    </location>
</feature>
<organism evidence="10 11">
    <name type="scientific">Gimesia benthica</name>
    <dbReference type="NCBI Taxonomy" id="2608982"/>
    <lineage>
        <taxon>Bacteria</taxon>
        <taxon>Pseudomonadati</taxon>
        <taxon>Planctomycetota</taxon>
        <taxon>Planctomycetia</taxon>
        <taxon>Planctomycetales</taxon>
        <taxon>Planctomycetaceae</taxon>
        <taxon>Gimesia</taxon>
    </lineage>
</organism>
<keyword evidence="3" id="KW-0479">Metal-binding</keyword>
<dbReference type="Pfam" id="PF13202">
    <property type="entry name" value="EF-hand_5"/>
    <property type="match status" value="7"/>
</dbReference>
<feature type="domain" description="EF-hand" evidence="9">
    <location>
        <begin position="453"/>
        <end position="488"/>
    </location>
</feature>
<feature type="domain" description="EF-hand" evidence="9">
    <location>
        <begin position="1127"/>
        <end position="1162"/>
    </location>
</feature>
<dbReference type="InterPro" id="IPR002048">
    <property type="entry name" value="EF_hand_dom"/>
</dbReference>
<feature type="domain" description="EF-hand" evidence="9">
    <location>
        <begin position="1289"/>
        <end position="1324"/>
    </location>
</feature>
<feature type="region of interest" description="Disordered" evidence="7">
    <location>
        <begin position="45"/>
        <end position="65"/>
    </location>
</feature>
<dbReference type="SUPFAM" id="SSF47473">
    <property type="entry name" value="EF-hand"/>
    <property type="match status" value="12"/>
</dbReference>
<reference evidence="10 11" key="1">
    <citation type="submission" date="2019-09" db="EMBL/GenBank/DDBJ databases">
        <title>Gimesia benthica sp. nov., a novel bacterium isolated from deep-sea water of the Northwest Indian Ocean.</title>
        <authorList>
            <person name="Dai X."/>
        </authorList>
    </citation>
    <scope>NUCLEOTIDE SEQUENCE [LARGE SCALE GENOMIC DNA]</scope>
    <source>
        <strain evidence="10 11">E7</strain>
    </source>
</reference>
<comment type="subcellular location">
    <subcellularLocation>
        <location evidence="1">Secreted</location>
    </subcellularLocation>
</comment>
<sequence length="1609" mass="185750">MLFCTEGYRFMFNRNNVIYLIFRSFYCWIILLSSPDFETTCLRADTGSQKPESRVEKPRSTPATKTSMSLINIKDSFLAHDADENGQLSRSEFLKSFPGQKQPVAQRDFKLFNRNGDQSLSFEEYRTIPGLVPKRFRGSITHPLGTHVEKQTDVINQNWKKWDTDGNDRLSPEEFKSAKLEDQIPGLPQTTLKEWDRDADGTVSREDCRQVLEAAYGLRRLDGQLLELPTGQVVYWWHFKDLDRDRNDQLSLKEFVAYYNRFGEDEAKQRFKKCDSDQNQSITLNEWAEQPGYLLDPISEFRNLDRNLDAQVDPQELLEGIAPFLRPLAQFTFPGFDRDQNGTLSLDEYRLTLVANRVENWDVTSRDTDHDGRLSLQEMAWIPGLELSLLRQDYFQRLDQNENGYLELDEFKVSVNGGKVPPEMALKAGFYSRDANRDRQVTEEEFVASFPEEKQAGARRDFHLFNRDGNELISFEEYRTIAGLIPVALRQGLPHPLQALVEQQLAVVEKHWQQWDQDGNDTLSPEEFKVAKLEDHISGLPQTTLKEWDRDADGTISRDDCRHVLEAAYGLRRLDGQPLYLPSGRIVYWWHFKNLDRDHNEQLTLEEFQSYYRRYGEEKGKQRFTDGDSDQNQTISLQEWAEMPGLLLDPISEFQLMDRNLDTFVDQDELVEQTAKWLVPLSRYTFPGFDLDRDGKLSLDEYRMTMPVNKLENWSVTSRDLDFDGRLSLNEMAWTPGLELSLLRHEYFRRLDLNQNGFLELNEYQFSIDSNRVPEEIVLQVAFASRDTDKDSRLDETEYLAAFPQEKQAEAKRDFKLFNLDGDDHLSAQEFRTIPGQVPLALRGALPHPLTPMIEKQIALIEENWEQWDQDGDGNLSAKEYPSTTLSTHLPCIESLELREWDHNSDGTIDLEECRGVITAAYGLRRLDGQPLQLPSGLVVYWWHFKDLDRDHSDGLSLAEFQTYYNRFGEEDAKTRFQKGDSNQDEMLSLKEWAEMPGFLLDPVSEFRKYDTSFDGKLSQQEITDGVAPFLKPLVKTIFPGFDLDRDGFLSLDEYRLTMVANRVENWMLSARDQDHDGKLSLSELPWTPGPELSLLRKEYFDRLDQNRDGFLDPNEFNFSVDASKTSPEVALKAGFRKRDTDQDGFLTPSEFTAAFPADKQLEARRDFQLFDRNVDQKLALDEYAAVPGMAPSQLRGALSNPLSGHVDRLMEKLEKNWSQWDQDQDGMLSPDEFQSAKPGRQIPGLALSSWQDWDRDADGKISKHDCRWLFEAGYGLRRLDGQLLHLPTGQIVYWWHFKALDRDHNDSLTLKEFMNYYQRLGEEAGKKLFDQGDADQDENITLKEWAEMPGHLLDPIAEFRKMDLNLDASLDETELMEGIAPFLRPLASYTFPGFDLNQDGVLSLDEYRTSLPANRVENWISYSRDTDKDGRVTLTELGWSSGMELNLLRQEYFDRLDVNKNGYLDFNEFKFTADMSKVPKALILKHCDENQDGSLNLDEVLNAEKNSGKIKLDGSPEPRVMRIEEAFYRADVNGDKLISLVELDTEAGNQILAPDMSFKTGNRSSLQVSKKDEAPEGESNMMLLVLGLNVVLVLGVILFLFRSHFKKA</sequence>
<dbReference type="SMART" id="SM00054">
    <property type="entry name" value="EFh"/>
    <property type="match status" value="28"/>
</dbReference>
<dbReference type="GO" id="GO:0005576">
    <property type="term" value="C:extracellular region"/>
    <property type="evidence" value="ECO:0007669"/>
    <property type="project" value="UniProtKB-SubCell"/>
</dbReference>
<evidence type="ECO:0000256" key="2">
    <source>
        <dbReference type="ARBA" id="ARBA00022525"/>
    </source>
</evidence>
<dbReference type="PANTHER" id="PTHR10827:SF98">
    <property type="entry name" value="45 KDA CALCIUM-BINDING PROTEIN"/>
    <property type="match status" value="1"/>
</dbReference>
<dbReference type="InterPro" id="IPR018247">
    <property type="entry name" value="EF_Hand_1_Ca_BS"/>
</dbReference>
<evidence type="ECO:0000256" key="3">
    <source>
        <dbReference type="ARBA" id="ARBA00022723"/>
    </source>
</evidence>
<evidence type="ECO:0000256" key="4">
    <source>
        <dbReference type="ARBA" id="ARBA00022737"/>
    </source>
</evidence>
<feature type="domain" description="EF-hand" evidence="9">
    <location>
        <begin position="392"/>
        <end position="421"/>
    </location>
</feature>
<evidence type="ECO:0000313" key="11">
    <source>
        <dbReference type="Proteomes" id="UP000427281"/>
    </source>
</evidence>
<dbReference type="RefSeq" id="WP_155366273.1">
    <property type="nucleotide sequence ID" value="NZ_CP043930.1"/>
</dbReference>
<keyword evidence="6" id="KW-0325">Glycoprotein</keyword>
<keyword evidence="8" id="KW-1133">Transmembrane helix</keyword>
<feature type="domain" description="EF-hand" evidence="9">
    <location>
        <begin position="1209"/>
        <end position="1244"/>
    </location>
</feature>
<feature type="domain" description="EF-hand" evidence="9">
    <location>
        <begin position="239"/>
        <end position="265"/>
    </location>
</feature>
<dbReference type="Pfam" id="PF10591">
    <property type="entry name" value="SPARC_Ca_bdg"/>
    <property type="match status" value="2"/>
</dbReference>
<dbReference type="Gene3D" id="1.10.238.10">
    <property type="entry name" value="EF-hand"/>
    <property type="match status" value="16"/>
</dbReference>
<keyword evidence="2" id="KW-0964">Secreted</keyword>
<keyword evidence="8" id="KW-0812">Transmembrane</keyword>
<dbReference type="EMBL" id="CP043930">
    <property type="protein sequence ID" value="QGQ25624.1"/>
    <property type="molecule type" value="Genomic_DNA"/>
</dbReference>
<dbReference type="KEGG" id="gim:F1728_24355"/>
<feature type="domain" description="EF-hand" evidence="9">
    <location>
        <begin position="189"/>
        <end position="218"/>
    </location>
</feature>
<dbReference type="PANTHER" id="PTHR10827">
    <property type="entry name" value="RETICULOCALBIN"/>
    <property type="match status" value="1"/>
</dbReference>
<protein>
    <recommendedName>
        <fullName evidence="9">EF-hand domain-containing protein</fullName>
    </recommendedName>
</protein>
<evidence type="ECO:0000313" key="10">
    <source>
        <dbReference type="EMBL" id="QGQ25624.1"/>
    </source>
</evidence>
<dbReference type="InterPro" id="IPR019577">
    <property type="entry name" value="SPARC/Testican_Ca-bd-dom"/>
</dbReference>
<evidence type="ECO:0000256" key="6">
    <source>
        <dbReference type="ARBA" id="ARBA00023180"/>
    </source>
</evidence>
<evidence type="ECO:0000259" key="9">
    <source>
        <dbReference type="PROSITE" id="PS50222"/>
    </source>
</evidence>
<feature type="domain" description="EF-hand" evidence="9">
    <location>
        <begin position="503"/>
        <end position="538"/>
    </location>
</feature>
<evidence type="ECO:0000256" key="8">
    <source>
        <dbReference type="SAM" id="Phobius"/>
    </source>
</evidence>
<feature type="domain" description="EF-hand" evidence="9">
    <location>
        <begin position="68"/>
        <end position="103"/>
    </location>
</feature>
<feature type="domain" description="EF-hand" evidence="9">
    <location>
        <begin position="689"/>
        <end position="712"/>
    </location>
</feature>
<keyword evidence="5" id="KW-1015">Disulfide bond</keyword>
<dbReference type="PROSITE" id="PS00018">
    <property type="entry name" value="EF_HAND_1"/>
    <property type="match status" value="20"/>
</dbReference>
<feature type="transmembrane region" description="Helical" evidence="8">
    <location>
        <begin position="1582"/>
        <end position="1602"/>
    </location>
</feature>
<gene>
    <name evidence="10" type="ORF">F1728_24355</name>
</gene>
<keyword evidence="4" id="KW-0677">Repeat</keyword>
<name>A0A6I6AG83_9PLAN</name>
<keyword evidence="11" id="KW-1185">Reference proteome</keyword>
<evidence type="ECO:0000256" key="5">
    <source>
        <dbReference type="ARBA" id="ARBA00023157"/>
    </source>
</evidence>
<feature type="domain" description="EF-hand" evidence="9">
    <location>
        <begin position="1451"/>
        <end position="1480"/>
    </location>
</feature>
<keyword evidence="8" id="KW-0472">Membrane</keyword>